<dbReference type="EnsemblMetazoa" id="ISCW004033-RA">
    <property type="protein sequence ID" value="ISCW004033-PA"/>
    <property type="gene ID" value="ISCW004033"/>
</dbReference>
<dbReference type="Proteomes" id="UP000001555">
    <property type="component" value="Unassembled WGS sequence"/>
</dbReference>
<accession>B7PFH0</accession>
<evidence type="ECO:0000313" key="3">
    <source>
        <dbReference type="Proteomes" id="UP000001555"/>
    </source>
</evidence>
<evidence type="ECO:0000313" key="1">
    <source>
        <dbReference type="EMBL" id="EEC05342.1"/>
    </source>
</evidence>
<dbReference type="EMBL" id="DS702583">
    <property type="protein sequence ID" value="EEC05342.1"/>
    <property type="molecule type" value="Genomic_DNA"/>
</dbReference>
<evidence type="ECO:0000313" key="2">
    <source>
        <dbReference type="EnsemblMetazoa" id="ISCW004033-PA"/>
    </source>
</evidence>
<dbReference type="EMBL" id="ABJB010717681">
    <property type="status" value="NOT_ANNOTATED_CDS"/>
    <property type="molecule type" value="Genomic_DNA"/>
</dbReference>
<protein>
    <submittedName>
        <fullName evidence="1 2">Uncharacterized protein</fullName>
    </submittedName>
</protein>
<dbReference type="PaxDb" id="6945-B7PFH0"/>
<reference evidence="1 3" key="1">
    <citation type="submission" date="2008-03" db="EMBL/GenBank/DDBJ databases">
        <title>Annotation of Ixodes scapularis.</title>
        <authorList>
            <consortium name="Ixodes scapularis Genome Project Consortium"/>
            <person name="Caler E."/>
            <person name="Hannick L.I."/>
            <person name="Bidwell S."/>
            <person name="Joardar V."/>
            <person name="Thiagarajan M."/>
            <person name="Amedeo P."/>
            <person name="Galinsky K.J."/>
            <person name="Schobel S."/>
            <person name="Inman J."/>
            <person name="Hostetler J."/>
            <person name="Miller J."/>
            <person name="Hammond M."/>
            <person name="Megy K."/>
            <person name="Lawson D."/>
            <person name="Kodira C."/>
            <person name="Sutton G."/>
            <person name="Meyer J."/>
            <person name="Hill C.A."/>
            <person name="Birren B."/>
            <person name="Nene V."/>
            <person name="Collins F."/>
            <person name="Alarcon-Chaidez F."/>
            <person name="Wikel S."/>
            <person name="Strausberg R."/>
        </authorList>
    </citation>
    <scope>NUCLEOTIDE SEQUENCE [LARGE SCALE GENOMIC DNA]</scope>
    <source>
        <strain evidence="3">Wikel</strain>
        <strain evidence="1">Wikel colony</strain>
    </source>
</reference>
<dbReference type="PROSITE" id="PS51257">
    <property type="entry name" value="PROKAR_LIPOPROTEIN"/>
    <property type="match status" value="1"/>
</dbReference>
<proteinExistence type="predicted"/>
<dbReference type="EMBL" id="ABJB010720672">
    <property type="status" value="NOT_ANNOTATED_CDS"/>
    <property type="molecule type" value="Genomic_DNA"/>
</dbReference>
<reference evidence="2" key="2">
    <citation type="submission" date="2020-05" db="UniProtKB">
        <authorList>
            <consortium name="EnsemblMetazoa"/>
        </authorList>
    </citation>
    <scope>IDENTIFICATION</scope>
    <source>
        <strain evidence="2">wikel</strain>
    </source>
</reference>
<dbReference type="AlphaFoldDB" id="B7PFH0"/>
<dbReference type="VEuPathDB" id="VectorBase:ISCW004033"/>
<name>B7PFH0_IXOSC</name>
<sequence length="108" mass="11900">MREFVFARHSIGGSVMGHCFLFFFVFAFGCVMTNQCTGETVNGFLVTEVESCTKAYNKTLLGDHVERCVYICEGLPLRTAKEKNGTPCKDTYTEDGTCQDGNCVPTSS</sequence>
<gene>
    <name evidence="1" type="ORF">IscW_ISCW004033</name>
</gene>
<dbReference type="InParanoid" id="B7PFH0"/>
<organism>
    <name type="scientific">Ixodes scapularis</name>
    <name type="common">Black-legged tick</name>
    <name type="synonym">Deer tick</name>
    <dbReference type="NCBI Taxonomy" id="6945"/>
    <lineage>
        <taxon>Eukaryota</taxon>
        <taxon>Metazoa</taxon>
        <taxon>Ecdysozoa</taxon>
        <taxon>Arthropoda</taxon>
        <taxon>Chelicerata</taxon>
        <taxon>Arachnida</taxon>
        <taxon>Acari</taxon>
        <taxon>Parasitiformes</taxon>
        <taxon>Ixodida</taxon>
        <taxon>Ixodoidea</taxon>
        <taxon>Ixodidae</taxon>
        <taxon>Ixodinae</taxon>
        <taxon>Ixodes</taxon>
    </lineage>
</organism>
<dbReference type="HOGENOM" id="CLU_2199816_0_0_1"/>
<dbReference type="VEuPathDB" id="VectorBase:ISCI004033"/>
<keyword evidence="3" id="KW-1185">Reference proteome</keyword>